<dbReference type="InterPro" id="IPR018060">
    <property type="entry name" value="HTH_AraC"/>
</dbReference>
<dbReference type="PROSITE" id="PS01124">
    <property type="entry name" value="HTH_ARAC_FAMILY_2"/>
    <property type="match status" value="1"/>
</dbReference>
<dbReference type="EMBL" id="VORO01000005">
    <property type="protein sequence ID" value="TXD89921.1"/>
    <property type="molecule type" value="Genomic_DNA"/>
</dbReference>
<feature type="domain" description="HTH araC/xylS-type" evidence="4">
    <location>
        <begin position="209"/>
        <end position="307"/>
    </location>
</feature>
<dbReference type="InterPro" id="IPR009057">
    <property type="entry name" value="Homeodomain-like_sf"/>
</dbReference>
<evidence type="ECO:0000313" key="5">
    <source>
        <dbReference type="EMBL" id="TXD89921.1"/>
    </source>
</evidence>
<dbReference type="Pfam" id="PF12833">
    <property type="entry name" value="HTH_18"/>
    <property type="match status" value="1"/>
</dbReference>
<name>A0A5C6ZID4_9FLAO</name>
<dbReference type="GO" id="GO:0043565">
    <property type="term" value="F:sequence-specific DNA binding"/>
    <property type="evidence" value="ECO:0007669"/>
    <property type="project" value="InterPro"/>
</dbReference>
<dbReference type="InterPro" id="IPR053142">
    <property type="entry name" value="PchR_regulatory_protein"/>
</dbReference>
<dbReference type="InterPro" id="IPR020449">
    <property type="entry name" value="Tscrpt_reg_AraC-type_HTH"/>
</dbReference>
<sequence length="314" mass="36286">MEHPLSHSNLSQMSPFDYSVRSKVQSYNISHNIVLMELCFDAEEQCELKLNEQGQECMYFVYNLESSLLISFENGEKSSLKPFQSAVLYDKNTRTARLQFQSGDAHNLCLLKMIKSKHPEKNGLYHQLEQSFKGLNKQQRFVYIGAANLQICDYIRKLLKLDKESLSNNLMAASYIYMVMSLKLGDYMEALKKPKVVSMLSLKELQHIQKLSDQIIEAPENQYTIEDLCMSSGLTVAKLQQGFKDMHNRTVANFITYIRLVKAEELIKTTDLNISEIVYSIGWTSRSYFCKIFKRHFKCTPKSYKQKIKVAVTA</sequence>
<dbReference type="SMART" id="SM00342">
    <property type="entry name" value="HTH_ARAC"/>
    <property type="match status" value="1"/>
</dbReference>
<keyword evidence="3" id="KW-0804">Transcription</keyword>
<evidence type="ECO:0000256" key="2">
    <source>
        <dbReference type="ARBA" id="ARBA00023125"/>
    </source>
</evidence>
<keyword evidence="2" id="KW-0238">DNA-binding</keyword>
<dbReference type="PANTHER" id="PTHR47893">
    <property type="entry name" value="REGULATORY PROTEIN PCHR"/>
    <property type="match status" value="1"/>
</dbReference>
<dbReference type="GO" id="GO:0003700">
    <property type="term" value="F:DNA-binding transcription factor activity"/>
    <property type="evidence" value="ECO:0007669"/>
    <property type="project" value="InterPro"/>
</dbReference>
<protein>
    <submittedName>
        <fullName evidence="5">Helix-turn-helix transcriptional regulator</fullName>
    </submittedName>
</protein>
<dbReference type="SUPFAM" id="SSF46689">
    <property type="entry name" value="Homeodomain-like"/>
    <property type="match status" value="1"/>
</dbReference>
<keyword evidence="6" id="KW-1185">Reference proteome</keyword>
<dbReference type="AlphaFoldDB" id="A0A5C6ZID4"/>
<evidence type="ECO:0000259" key="4">
    <source>
        <dbReference type="PROSITE" id="PS01124"/>
    </source>
</evidence>
<dbReference type="PANTHER" id="PTHR47893:SF1">
    <property type="entry name" value="REGULATORY PROTEIN PCHR"/>
    <property type="match status" value="1"/>
</dbReference>
<keyword evidence="1" id="KW-0805">Transcription regulation</keyword>
<reference evidence="5 6" key="1">
    <citation type="submission" date="2019-08" db="EMBL/GenBank/DDBJ databases">
        <title>Genomes of Subsaximicrobium wynnwilliamsii strains.</title>
        <authorList>
            <person name="Bowman J.P."/>
        </authorList>
    </citation>
    <scope>NUCLEOTIDE SEQUENCE [LARGE SCALE GENOMIC DNA]</scope>
    <source>
        <strain evidence="5 6">2-80-2</strain>
    </source>
</reference>
<dbReference type="OrthoDB" id="2666928at2"/>
<evidence type="ECO:0000313" key="6">
    <source>
        <dbReference type="Proteomes" id="UP000321578"/>
    </source>
</evidence>
<dbReference type="RefSeq" id="WP_147085866.1">
    <property type="nucleotide sequence ID" value="NZ_VORM01000028.1"/>
</dbReference>
<dbReference type="Proteomes" id="UP000321578">
    <property type="component" value="Unassembled WGS sequence"/>
</dbReference>
<dbReference type="Gene3D" id="1.10.10.60">
    <property type="entry name" value="Homeodomain-like"/>
    <property type="match status" value="1"/>
</dbReference>
<accession>A0A5C6ZID4</accession>
<organism evidence="5 6">
    <name type="scientific">Subsaximicrobium wynnwilliamsii</name>
    <dbReference type="NCBI Taxonomy" id="291179"/>
    <lineage>
        <taxon>Bacteria</taxon>
        <taxon>Pseudomonadati</taxon>
        <taxon>Bacteroidota</taxon>
        <taxon>Flavobacteriia</taxon>
        <taxon>Flavobacteriales</taxon>
        <taxon>Flavobacteriaceae</taxon>
        <taxon>Subsaximicrobium</taxon>
    </lineage>
</organism>
<proteinExistence type="predicted"/>
<comment type="caution">
    <text evidence="5">The sequence shown here is derived from an EMBL/GenBank/DDBJ whole genome shotgun (WGS) entry which is preliminary data.</text>
</comment>
<evidence type="ECO:0000256" key="1">
    <source>
        <dbReference type="ARBA" id="ARBA00023015"/>
    </source>
</evidence>
<evidence type="ECO:0000256" key="3">
    <source>
        <dbReference type="ARBA" id="ARBA00023163"/>
    </source>
</evidence>
<dbReference type="PRINTS" id="PR00032">
    <property type="entry name" value="HTHARAC"/>
</dbReference>
<gene>
    <name evidence="5" type="ORF">ESY86_06905</name>
</gene>